<dbReference type="EMBL" id="UIGY01000134">
    <property type="protein sequence ID" value="SUZ11615.1"/>
    <property type="molecule type" value="Genomic_DNA"/>
</dbReference>
<dbReference type="AlphaFoldDB" id="A0A381LCP5"/>
<name>A0A381LCP5_BLUGR</name>
<protein>
    <submittedName>
        <fullName evidence="1">Bgt-20757-2</fullName>
    </submittedName>
</protein>
<proteinExistence type="predicted"/>
<reference evidence="1" key="1">
    <citation type="submission" date="2018-07" db="EMBL/GenBank/DDBJ databases">
        <authorList>
            <person name="Quirk P.G."/>
            <person name="Krulwich T.A."/>
        </authorList>
    </citation>
    <scope>NUCLEOTIDE SEQUENCE</scope>
    <source>
        <strain evidence="1">96224</strain>
    </source>
</reference>
<sequence length="68" mass="7773">MVHICSPPTRATVIPSVVYGTGLLGYWSRIVGGSLMRWEASETVGEFQDFILFLFYYHDHYCLVHFAS</sequence>
<evidence type="ECO:0000313" key="1">
    <source>
        <dbReference type="EMBL" id="SUZ11615.1"/>
    </source>
</evidence>
<accession>A0A381LCP5</accession>
<organism evidence="1">
    <name type="scientific">Blumeria graminis f. sp. tritici 96224</name>
    <dbReference type="NCBI Taxonomy" id="1268274"/>
    <lineage>
        <taxon>Eukaryota</taxon>
        <taxon>Fungi</taxon>
        <taxon>Dikarya</taxon>
        <taxon>Ascomycota</taxon>
        <taxon>Pezizomycotina</taxon>
        <taxon>Leotiomycetes</taxon>
        <taxon>Erysiphales</taxon>
        <taxon>Erysiphaceae</taxon>
        <taxon>Blumeria</taxon>
    </lineage>
</organism>
<gene>
    <name evidence="1" type="ORF">BGT96224V2_LOCUS4751</name>
</gene>